<dbReference type="RefSeq" id="XP_019620815.1">
    <property type="nucleotide sequence ID" value="XM_019765256.1"/>
</dbReference>
<dbReference type="OrthoDB" id="8950740at2759"/>
<feature type="compositionally biased region" description="Low complexity" evidence="1">
    <location>
        <begin position="214"/>
        <end position="232"/>
    </location>
</feature>
<dbReference type="SUPFAM" id="SSF57756">
    <property type="entry name" value="Retrovirus zinc finger-like domains"/>
    <property type="match status" value="1"/>
</dbReference>
<dbReference type="PANTHER" id="PTHR33223:SF6">
    <property type="entry name" value="CCHC-TYPE DOMAIN-CONTAINING PROTEIN"/>
    <property type="match status" value="1"/>
</dbReference>
<dbReference type="GO" id="GO:0008270">
    <property type="term" value="F:zinc ion binding"/>
    <property type="evidence" value="ECO:0007669"/>
    <property type="project" value="InterPro"/>
</dbReference>
<name>A0A6P4XVY1_BRABE</name>
<evidence type="ECO:0000313" key="2">
    <source>
        <dbReference type="Proteomes" id="UP000515135"/>
    </source>
</evidence>
<dbReference type="GeneID" id="109467312"/>
<dbReference type="GO" id="GO:0003676">
    <property type="term" value="F:nucleic acid binding"/>
    <property type="evidence" value="ECO:0007669"/>
    <property type="project" value="InterPro"/>
</dbReference>
<keyword evidence="2" id="KW-1185">Reference proteome</keyword>
<dbReference type="PANTHER" id="PTHR33223">
    <property type="entry name" value="CCHC-TYPE DOMAIN-CONTAINING PROTEIN"/>
    <property type="match status" value="1"/>
</dbReference>
<dbReference type="Proteomes" id="UP000515135">
    <property type="component" value="Unplaced"/>
</dbReference>
<organism evidence="2 3">
    <name type="scientific">Branchiostoma belcheri</name>
    <name type="common">Amphioxus</name>
    <dbReference type="NCBI Taxonomy" id="7741"/>
    <lineage>
        <taxon>Eukaryota</taxon>
        <taxon>Metazoa</taxon>
        <taxon>Chordata</taxon>
        <taxon>Cephalochordata</taxon>
        <taxon>Leptocardii</taxon>
        <taxon>Amphioxiformes</taxon>
        <taxon>Branchiostomatidae</taxon>
        <taxon>Branchiostoma</taxon>
    </lineage>
</organism>
<protein>
    <submittedName>
        <fullName evidence="3">Uncharacterized protein LOC109467312</fullName>
    </submittedName>
</protein>
<gene>
    <name evidence="3" type="primary">LOC109467312</name>
</gene>
<dbReference type="AlphaFoldDB" id="A0A6P4XVY1"/>
<accession>A0A6P4XVY1</accession>
<dbReference type="InterPro" id="IPR036875">
    <property type="entry name" value="Znf_CCHC_sf"/>
</dbReference>
<proteinExistence type="predicted"/>
<evidence type="ECO:0000256" key="1">
    <source>
        <dbReference type="SAM" id="MobiDB-lite"/>
    </source>
</evidence>
<evidence type="ECO:0000313" key="3">
    <source>
        <dbReference type="RefSeq" id="XP_019620815.1"/>
    </source>
</evidence>
<sequence length="278" mass="30417">MAEHRSKLPPSFDGESDFHLWSQQFDVWAAAQELDDAAQLRSFPTFLTGPAFGFYSELPVATKANLTLIRQAMAGPFGRPVFLEEFRRAANARPRHPGESLPVYAAEIRRLVRLAYPTYNDAARAGVALDRFLAGLDPDLKYRVMGFGPADVDAAVRQATLCEEVRTSAARDAQAYPSAARVSVGPSDRDLATTVASLATQLAEVVDLLKNQAVNRSSNQRSRPPPVSNSSPADRRREPSSTSQQRRRRSVPADAQCYRCHGYGHFEAACPTPSGNGL</sequence>
<reference evidence="3" key="1">
    <citation type="submission" date="2025-08" db="UniProtKB">
        <authorList>
            <consortium name="RefSeq"/>
        </authorList>
    </citation>
    <scope>IDENTIFICATION</scope>
    <source>
        <tissue evidence="3">Gonad</tissue>
    </source>
</reference>
<feature type="region of interest" description="Disordered" evidence="1">
    <location>
        <begin position="214"/>
        <end position="253"/>
    </location>
</feature>
<dbReference type="KEGG" id="bbel:109467312"/>